<dbReference type="STRING" id="53326.A0A016UF86"/>
<reference evidence="15" key="1">
    <citation type="journal article" date="2015" name="Nat. Genet.">
        <title>The genome and transcriptome of the zoonotic hookworm Ancylostoma ceylanicum identify infection-specific gene families.</title>
        <authorList>
            <person name="Schwarz E.M."/>
            <person name="Hu Y."/>
            <person name="Antoshechkin I."/>
            <person name="Miller M.M."/>
            <person name="Sternberg P.W."/>
            <person name="Aroian R.V."/>
        </authorList>
    </citation>
    <scope>NUCLEOTIDE SEQUENCE</scope>
    <source>
        <strain evidence="15">HY135</strain>
    </source>
</reference>
<dbReference type="InterPro" id="IPR013088">
    <property type="entry name" value="Znf_NHR/GATA"/>
</dbReference>
<dbReference type="PROSITE" id="PS51843">
    <property type="entry name" value="NR_LBD"/>
    <property type="match status" value="1"/>
</dbReference>
<evidence type="ECO:0000313" key="14">
    <source>
        <dbReference type="EMBL" id="EYC13288.1"/>
    </source>
</evidence>
<keyword evidence="10 11" id="KW-0539">Nucleus</keyword>
<evidence type="ECO:0008006" key="16">
    <source>
        <dbReference type="Google" id="ProtNLM"/>
    </source>
</evidence>
<dbReference type="GO" id="GO:0000978">
    <property type="term" value="F:RNA polymerase II cis-regulatory region sequence-specific DNA binding"/>
    <property type="evidence" value="ECO:0007669"/>
    <property type="project" value="InterPro"/>
</dbReference>
<dbReference type="EMBL" id="JARK01001380">
    <property type="protein sequence ID" value="EYC13288.1"/>
    <property type="molecule type" value="Genomic_DNA"/>
</dbReference>
<dbReference type="InterPro" id="IPR001628">
    <property type="entry name" value="Znf_hrmn_rcpt"/>
</dbReference>
<gene>
    <name evidence="14" type="primary">Acey_s0044.g1084</name>
    <name evidence="14" type="synonym">Acey-nhr-142</name>
    <name evidence="14" type="ORF">Y032_0044g1084</name>
</gene>
<keyword evidence="5 11" id="KW-0862">Zinc</keyword>
<dbReference type="InterPro" id="IPR051152">
    <property type="entry name" value="C.elegans_Orphan_NR"/>
</dbReference>
<protein>
    <recommendedName>
        <fullName evidence="16">Zinc finger, C4 type</fullName>
    </recommendedName>
</protein>
<dbReference type="SUPFAM" id="SSF57716">
    <property type="entry name" value="Glucocorticoid receptor-like (DNA-binding domain)"/>
    <property type="match status" value="1"/>
</dbReference>
<evidence type="ECO:0000256" key="2">
    <source>
        <dbReference type="ARBA" id="ARBA00005993"/>
    </source>
</evidence>
<dbReference type="PROSITE" id="PS51030">
    <property type="entry name" value="NUCLEAR_REC_DBD_2"/>
    <property type="match status" value="1"/>
</dbReference>
<proteinExistence type="inferred from homology"/>
<evidence type="ECO:0000256" key="8">
    <source>
        <dbReference type="ARBA" id="ARBA00023163"/>
    </source>
</evidence>
<keyword evidence="7 11" id="KW-0238">DNA-binding</keyword>
<evidence type="ECO:0000256" key="9">
    <source>
        <dbReference type="ARBA" id="ARBA00023170"/>
    </source>
</evidence>
<dbReference type="CDD" id="cd06960">
    <property type="entry name" value="NR_DBD_HNF4A"/>
    <property type="match status" value="1"/>
</dbReference>
<dbReference type="Gene3D" id="1.10.565.10">
    <property type="entry name" value="Retinoid X Receptor"/>
    <property type="match status" value="1"/>
</dbReference>
<dbReference type="GO" id="GO:0005634">
    <property type="term" value="C:nucleus"/>
    <property type="evidence" value="ECO:0007669"/>
    <property type="project" value="UniProtKB-SubCell"/>
</dbReference>
<name>A0A016UF86_9BILA</name>
<comment type="subcellular location">
    <subcellularLocation>
        <location evidence="1 11">Nucleus</location>
    </subcellularLocation>
</comment>
<evidence type="ECO:0000256" key="10">
    <source>
        <dbReference type="ARBA" id="ARBA00023242"/>
    </source>
</evidence>
<evidence type="ECO:0000259" key="13">
    <source>
        <dbReference type="PROSITE" id="PS51843"/>
    </source>
</evidence>
<dbReference type="SUPFAM" id="SSF48508">
    <property type="entry name" value="Nuclear receptor ligand-binding domain"/>
    <property type="match status" value="1"/>
</dbReference>
<keyword evidence="3 11" id="KW-0479">Metal-binding</keyword>
<evidence type="ECO:0000259" key="12">
    <source>
        <dbReference type="PROSITE" id="PS51030"/>
    </source>
</evidence>
<keyword evidence="9 11" id="KW-0675">Receptor</keyword>
<feature type="domain" description="NR LBD" evidence="13">
    <location>
        <begin position="139"/>
        <end position="379"/>
    </location>
</feature>
<dbReference type="PANTHER" id="PTHR45680">
    <property type="entry name" value="NUCLEAR HORMONE RECEPTOR FAMILY"/>
    <property type="match status" value="1"/>
</dbReference>
<organism evidence="14 15">
    <name type="scientific">Ancylostoma ceylanicum</name>
    <dbReference type="NCBI Taxonomy" id="53326"/>
    <lineage>
        <taxon>Eukaryota</taxon>
        <taxon>Metazoa</taxon>
        <taxon>Ecdysozoa</taxon>
        <taxon>Nematoda</taxon>
        <taxon>Chromadorea</taxon>
        <taxon>Rhabditida</taxon>
        <taxon>Rhabditina</taxon>
        <taxon>Rhabditomorpha</taxon>
        <taxon>Strongyloidea</taxon>
        <taxon>Ancylostomatidae</taxon>
        <taxon>Ancylostomatinae</taxon>
        <taxon>Ancylostoma</taxon>
    </lineage>
</organism>
<keyword evidence="15" id="KW-1185">Reference proteome</keyword>
<evidence type="ECO:0000313" key="15">
    <source>
        <dbReference type="Proteomes" id="UP000024635"/>
    </source>
</evidence>
<comment type="similarity">
    <text evidence="2 11">Belongs to the nuclear hormone receptor family.</text>
</comment>
<dbReference type="GO" id="GO:0003700">
    <property type="term" value="F:DNA-binding transcription factor activity"/>
    <property type="evidence" value="ECO:0007669"/>
    <property type="project" value="InterPro"/>
</dbReference>
<dbReference type="OrthoDB" id="10018779at2759"/>
<feature type="domain" description="Nuclear receptor" evidence="12">
    <location>
        <begin position="2"/>
        <end position="78"/>
    </location>
</feature>
<dbReference type="InterPro" id="IPR000536">
    <property type="entry name" value="Nucl_hrmn_rcpt_lig-bd"/>
</dbReference>
<keyword evidence="8 11" id="KW-0804">Transcription</keyword>
<dbReference type="Gene3D" id="3.30.50.10">
    <property type="entry name" value="Erythroid Transcription Factor GATA-1, subunit A"/>
    <property type="match status" value="1"/>
</dbReference>
<accession>A0A016UF86</accession>
<evidence type="ECO:0000256" key="6">
    <source>
        <dbReference type="ARBA" id="ARBA00023015"/>
    </source>
</evidence>
<dbReference type="InterPro" id="IPR035500">
    <property type="entry name" value="NHR-like_dom_sf"/>
</dbReference>
<dbReference type="AlphaFoldDB" id="A0A016UF86"/>
<dbReference type="SMART" id="SM00430">
    <property type="entry name" value="HOLI"/>
    <property type="match status" value="1"/>
</dbReference>
<dbReference type="Pfam" id="PF00105">
    <property type="entry name" value="zf-C4"/>
    <property type="match status" value="1"/>
</dbReference>
<evidence type="ECO:0000256" key="7">
    <source>
        <dbReference type="ARBA" id="ARBA00023125"/>
    </source>
</evidence>
<keyword evidence="6 11" id="KW-0805">Transcription regulation</keyword>
<evidence type="ECO:0000256" key="3">
    <source>
        <dbReference type="ARBA" id="ARBA00022723"/>
    </source>
</evidence>
<evidence type="ECO:0000256" key="5">
    <source>
        <dbReference type="ARBA" id="ARBA00022833"/>
    </source>
</evidence>
<evidence type="ECO:0000256" key="1">
    <source>
        <dbReference type="ARBA" id="ARBA00004123"/>
    </source>
</evidence>
<keyword evidence="4 11" id="KW-0863">Zinc-finger</keyword>
<dbReference type="GO" id="GO:0008270">
    <property type="term" value="F:zinc ion binding"/>
    <property type="evidence" value="ECO:0007669"/>
    <property type="project" value="UniProtKB-KW"/>
</dbReference>
<dbReference type="PRINTS" id="PR00047">
    <property type="entry name" value="STROIDFINGER"/>
</dbReference>
<evidence type="ECO:0000256" key="11">
    <source>
        <dbReference type="RuleBase" id="RU004334"/>
    </source>
</evidence>
<dbReference type="PROSITE" id="PS00031">
    <property type="entry name" value="NUCLEAR_REC_DBD_1"/>
    <property type="match status" value="1"/>
</dbReference>
<comment type="caution">
    <text evidence="14">The sequence shown here is derived from an EMBL/GenBank/DDBJ whole genome shotgun (WGS) entry which is preliminary data.</text>
</comment>
<dbReference type="Pfam" id="PF00104">
    <property type="entry name" value="Hormone_recep"/>
    <property type="match status" value="1"/>
</dbReference>
<dbReference type="InterPro" id="IPR049636">
    <property type="entry name" value="HNF4-like_DBD"/>
</dbReference>
<dbReference type="PANTHER" id="PTHR45680:SF29">
    <property type="entry name" value="NUCLEAR HORMONE RECEPTOR FAMILY"/>
    <property type="match status" value="1"/>
</dbReference>
<sequence>MQKECQVCSQPGHGNHFGVNTCRACAAFFRRSVVQRRKYSCRKGSGTCKVNGSDKFVCRHCRYRKCIALGMTPENVQWNRDVLSTTVEREGVPEKRETKSANGSGGTTHLVQFIDEKMNDQLGFFDIMQAGADVQLTFDVSRVVDRLREIFSQEYQHSHERNLLVQMYRALERHRSNKNPRVEFLETIDLLQKFSSWKTQLFEIAKWMMSCEDFAALPLEDKELIFKGSWILWQRFERVQMSVHLFGEQAIHERMVLMGENTAVNINTVRLELGPLTDYDPQKIRSMFEDCIARITEDVTRPLLELDLDPYEVSYILNALVWHVEGRNVKLSTRIRAEAVLDRISDELHNHYTYDLRMPNYAARLTRIMGVICSIEVGS</sequence>
<dbReference type="Proteomes" id="UP000024635">
    <property type="component" value="Unassembled WGS sequence"/>
</dbReference>
<evidence type="ECO:0000256" key="4">
    <source>
        <dbReference type="ARBA" id="ARBA00022771"/>
    </source>
</evidence>
<dbReference type="SMART" id="SM00399">
    <property type="entry name" value="ZnF_C4"/>
    <property type="match status" value="1"/>
</dbReference>